<sequence length="1426" mass="155421">MTEYSPGEVRTSPFTTLGSLSSGFSYSVLIRLPQTFQSVDNPGDPYPQGHLLSLSFGSPESRDTLAFATLYDHMNYGFLGGGVGTGPHAAHFLEPGRWHQVAFSVDVAAQTADFIYDGLNKSVPLDLDPSSVLSDLPPSTPVFLRLGSDKTFGNGWHGLVDNVCIYSAPLSLEELSLHASSPGCIEHPSKTLELLFDEDREEAPQVFDGVSSSYVGYSSSTAADGLNFDFGSPSVISHVFSRGPSAGESRGFVCADPSSPCDLAPAIADPSAAAFTSVPSSATLTGLLLTSSSPAPLRLQYTASPSSAPVSLQILYSSPPVSFPPRFPSSLLPSSSSVIFAAAPGDFEPQGDAYTTEVRIGDGCENISFFQVGGSFREDASAAYYEHHGTSPPTPTPEDYGDYDYDYETDDYYDSPDRYEAVMDILDWAVDAGVGDEIPPSESFEPLADYYGRLLVKSSHASYDESFRCSLEYRLTSPAGTSETQVAEIELSEPPYLPTVAASEATTVEDAEEDTVLTFESTTSSAESAMLTLHIDPSGTSVGSFFQADGTTMITHERGSGSFTQYPISAQASTFWPGVGMTADEVLNEPDLWPSFGDVSGAWQPYLGNYEVDGAQVPFVNQYLVVEVETPVYVQQVSVYETWAPDRVMEILAAPDNGEQGAPASDAWVSIWSRMTPSVSTAFDAFTANVDDIAVCGVNFKTKYLRLEIEIESVDHWYAVDTVSVTGVEVLDKNVVLGDSMLFRGKPNANGQALATVTIQDCPYFLSKRATNAAGRSADVSVTVNGVNDPPAFALNGDDDDDDDDGVVVIQMPAHAVQATVVTVAELVSDVEDAPELLVIELTAESSTYGSAEVSDGEIKFTPKASAVKAWLSNVEVNKVVTVTATTTISVTDTEGATSTARISWAIDGVGTKKGTNTFVVAVACIAVFFVAGVGAYFKRAYKVEHEQHVKDMQSADLKEKVLNERMSTHIHREQALEKELQVMMGYKNHEVELLQSEIATFRREHDDQLNRLLIEASEIEHSGVTLGKGSFGDVIKAEYRGTPCAVKTMRAIDSENMARFRCEILLMGGLHHPNVVLLIGCVWETDLMALIMEFCENGTSTDLLMKSGHVLTWDDPLLKWCVDIARGMKYLNSVHYKDPITKEKVEGIVHRDLKPDNALVNDSFDIKLADFGEARALDAEATMTQVGTPMYVAPEIVRGDHYDFKVDVYSFALTVVQFALRGKKDLCGFLYDIWIEHSQSRRFAQGTMSRVLHKLQADNWRPKLEDLTRPRGENIEGWTDIPFSIANLVVMCWSSDPQDRPTFEEIFEYLESDCKEEILGDLQAPEGGSVVGRLRTSSGRDVDVVERHRRKSRGSAKAVDSGALALRMKEVREKLEKETALSMVDKAQLYEQNSELKEKIRRLSVAGGNLGAEELKDMIGKLRET</sequence>
<dbReference type="InterPro" id="IPR017441">
    <property type="entry name" value="Protein_kinase_ATP_BS"/>
</dbReference>
<evidence type="ECO:0000256" key="5">
    <source>
        <dbReference type="PROSITE-ProRule" id="PRU10141"/>
    </source>
</evidence>
<dbReference type="SUPFAM" id="SSF56112">
    <property type="entry name" value="Protein kinase-like (PK-like)"/>
    <property type="match status" value="1"/>
</dbReference>
<dbReference type="InterPro" id="IPR013320">
    <property type="entry name" value="ConA-like_dom_sf"/>
</dbReference>
<dbReference type="Gene3D" id="2.60.120.200">
    <property type="match status" value="1"/>
</dbReference>
<evidence type="ECO:0000313" key="7">
    <source>
        <dbReference type="EMBL" id="GMI23492.1"/>
    </source>
</evidence>
<dbReference type="Gene3D" id="3.30.200.20">
    <property type="entry name" value="Phosphorylase Kinase, domain 1"/>
    <property type="match status" value="1"/>
</dbReference>
<keyword evidence="3" id="KW-0418">Kinase</keyword>
<dbReference type="Gene3D" id="1.10.510.10">
    <property type="entry name" value="Transferase(Phosphotransferase) domain 1"/>
    <property type="match status" value="1"/>
</dbReference>
<dbReference type="SUPFAM" id="SSF49899">
    <property type="entry name" value="Concanavalin A-like lectins/glucanases"/>
    <property type="match status" value="1"/>
</dbReference>
<name>A0ABQ6MC10_9STRA</name>
<evidence type="ECO:0000259" key="6">
    <source>
        <dbReference type="PROSITE" id="PS50011"/>
    </source>
</evidence>
<dbReference type="Proteomes" id="UP001165060">
    <property type="component" value="Unassembled WGS sequence"/>
</dbReference>
<keyword evidence="8" id="KW-1185">Reference proteome</keyword>
<evidence type="ECO:0000313" key="8">
    <source>
        <dbReference type="Proteomes" id="UP001165060"/>
    </source>
</evidence>
<organism evidence="7 8">
    <name type="scientific">Tetraparma gracilis</name>
    <dbReference type="NCBI Taxonomy" id="2962635"/>
    <lineage>
        <taxon>Eukaryota</taxon>
        <taxon>Sar</taxon>
        <taxon>Stramenopiles</taxon>
        <taxon>Ochrophyta</taxon>
        <taxon>Bolidophyceae</taxon>
        <taxon>Parmales</taxon>
        <taxon>Triparmaceae</taxon>
        <taxon>Tetraparma</taxon>
    </lineage>
</organism>
<dbReference type="SMART" id="SM00220">
    <property type="entry name" value="S_TKc"/>
    <property type="match status" value="1"/>
</dbReference>
<feature type="non-terminal residue" evidence="7">
    <location>
        <position position="1426"/>
    </location>
</feature>
<keyword evidence="2 5" id="KW-0547">Nucleotide-binding</keyword>
<gene>
    <name evidence="7" type="ORF">TeGR_g13810</name>
</gene>
<keyword evidence="1" id="KW-0808">Transferase</keyword>
<dbReference type="PANTHER" id="PTHR44329">
    <property type="entry name" value="SERINE/THREONINE-PROTEIN KINASE TNNI3K-RELATED"/>
    <property type="match status" value="1"/>
</dbReference>
<keyword evidence="4 5" id="KW-0067">ATP-binding</keyword>
<evidence type="ECO:0000256" key="3">
    <source>
        <dbReference type="ARBA" id="ARBA00022777"/>
    </source>
</evidence>
<comment type="caution">
    <text evidence="7">The sequence shown here is derived from an EMBL/GenBank/DDBJ whole genome shotgun (WGS) entry which is preliminary data.</text>
</comment>
<dbReference type="EMBL" id="BRYB01001333">
    <property type="protein sequence ID" value="GMI23492.1"/>
    <property type="molecule type" value="Genomic_DNA"/>
</dbReference>
<dbReference type="PROSITE" id="PS00107">
    <property type="entry name" value="PROTEIN_KINASE_ATP"/>
    <property type="match status" value="1"/>
</dbReference>
<protein>
    <recommendedName>
        <fullName evidence="6">Protein kinase domain-containing protein</fullName>
    </recommendedName>
</protein>
<dbReference type="InterPro" id="IPR000719">
    <property type="entry name" value="Prot_kinase_dom"/>
</dbReference>
<feature type="domain" description="Protein kinase" evidence="6">
    <location>
        <begin position="1021"/>
        <end position="1320"/>
    </location>
</feature>
<reference evidence="7 8" key="1">
    <citation type="journal article" date="2023" name="Commun. Biol.">
        <title>Genome analysis of Parmales, the sister group of diatoms, reveals the evolutionary specialization of diatoms from phago-mixotrophs to photoautotrophs.</title>
        <authorList>
            <person name="Ban H."/>
            <person name="Sato S."/>
            <person name="Yoshikawa S."/>
            <person name="Yamada K."/>
            <person name="Nakamura Y."/>
            <person name="Ichinomiya M."/>
            <person name="Sato N."/>
            <person name="Blanc-Mathieu R."/>
            <person name="Endo H."/>
            <person name="Kuwata A."/>
            <person name="Ogata H."/>
        </authorList>
    </citation>
    <scope>NUCLEOTIDE SEQUENCE [LARGE SCALE GENOMIC DNA]</scope>
</reference>
<dbReference type="PANTHER" id="PTHR44329:SF288">
    <property type="entry name" value="MITOGEN-ACTIVATED PROTEIN KINASE KINASE KINASE 20"/>
    <property type="match status" value="1"/>
</dbReference>
<dbReference type="PROSITE" id="PS50011">
    <property type="entry name" value="PROTEIN_KINASE_DOM"/>
    <property type="match status" value="1"/>
</dbReference>
<dbReference type="Pfam" id="PF07714">
    <property type="entry name" value="PK_Tyr_Ser-Thr"/>
    <property type="match status" value="1"/>
</dbReference>
<dbReference type="InterPro" id="IPR001245">
    <property type="entry name" value="Ser-Thr/Tyr_kinase_cat_dom"/>
</dbReference>
<evidence type="ECO:0000256" key="2">
    <source>
        <dbReference type="ARBA" id="ARBA00022741"/>
    </source>
</evidence>
<evidence type="ECO:0000256" key="1">
    <source>
        <dbReference type="ARBA" id="ARBA00022679"/>
    </source>
</evidence>
<accession>A0ABQ6MC10</accession>
<dbReference type="InterPro" id="IPR051681">
    <property type="entry name" value="Ser/Thr_Kinases-Pseudokinases"/>
</dbReference>
<proteinExistence type="predicted"/>
<dbReference type="InterPro" id="IPR011009">
    <property type="entry name" value="Kinase-like_dom_sf"/>
</dbReference>
<evidence type="ECO:0000256" key="4">
    <source>
        <dbReference type="ARBA" id="ARBA00022840"/>
    </source>
</evidence>
<feature type="binding site" evidence="5">
    <location>
        <position position="1048"/>
    </location>
    <ligand>
        <name>ATP</name>
        <dbReference type="ChEBI" id="CHEBI:30616"/>
    </ligand>
</feature>